<keyword evidence="3" id="KW-0731">Sigma factor</keyword>
<sequence length="199" mass="21818">MQLGAAVDASPAHDRGHHPGVGTGRCRMNAAEEAQFIEFVAARQQALLRTAYLLTSDHHAAEDLVQTALAKAYLSWHKLREPAAADGYVRRIMVNENTSLWRRAWKRNEYATETLPERPTRDASTGVEQRDEVWALVQTLPPKQRAAVVLRYYEDLSEAETADALGCSIGNVKSQTSRALATLRGRVTPGTAPATGGAR</sequence>
<dbReference type="AlphaFoldDB" id="A0A6J4MMZ5"/>
<dbReference type="Pfam" id="PF08281">
    <property type="entry name" value="Sigma70_r4_2"/>
    <property type="match status" value="1"/>
</dbReference>
<dbReference type="InterPro" id="IPR013249">
    <property type="entry name" value="RNA_pol_sigma70_r4_t2"/>
</dbReference>
<comment type="similarity">
    <text evidence="1">Belongs to the sigma-70 factor family. ECF subfamily.</text>
</comment>
<keyword evidence="4" id="KW-0238">DNA-binding</keyword>
<dbReference type="InterPro" id="IPR014284">
    <property type="entry name" value="RNA_pol_sigma-70_dom"/>
</dbReference>
<dbReference type="InterPro" id="IPR007627">
    <property type="entry name" value="RNA_pol_sigma70_r2"/>
</dbReference>
<dbReference type="EMBL" id="CADCUD010000247">
    <property type="protein sequence ID" value="CAA9363885.1"/>
    <property type="molecule type" value="Genomic_DNA"/>
</dbReference>
<dbReference type="CDD" id="cd06171">
    <property type="entry name" value="Sigma70_r4"/>
    <property type="match status" value="1"/>
</dbReference>
<evidence type="ECO:0000256" key="2">
    <source>
        <dbReference type="ARBA" id="ARBA00023015"/>
    </source>
</evidence>
<dbReference type="Gene3D" id="1.10.10.10">
    <property type="entry name" value="Winged helix-like DNA-binding domain superfamily/Winged helix DNA-binding domain"/>
    <property type="match status" value="1"/>
</dbReference>
<organism evidence="9">
    <name type="scientific">uncultured Nocardioidaceae bacterium</name>
    <dbReference type="NCBI Taxonomy" id="253824"/>
    <lineage>
        <taxon>Bacteria</taxon>
        <taxon>Bacillati</taxon>
        <taxon>Actinomycetota</taxon>
        <taxon>Actinomycetes</taxon>
        <taxon>Propionibacteriales</taxon>
        <taxon>Nocardioidaceae</taxon>
        <taxon>environmental samples</taxon>
    </lineage>
</organism>
<protein>
    <recommendedName>
        <fullName evidence="10">RNA polymerase sigma factor</fullName>
    </recommendedName>
</protein>
<dbReference type="InterPro" id="IPR014325">
    <property type="entry name" value="RNA_pol_sigma-E_actinobac"/>
</dbReference>
<name>A0A6J4MMZ5_9ACTN</name>
<dbReference type="SUPFAM" id="SSF88659">
    <property type="entry name" value="Sigma3 and sigma4 domains of RNA polymerase sigma factors"/>
    <property type="match status" value="1"/>
</dbReference>
<feature type="domain" description="RNA polymerase sigma-70 region 2" evidence="7">
    <location>
        <begin position="40"/>
        <end position="106"/>
    </location>
</feature>
<dbReference type="PANTHER" id="PTHR43133:SF50">
    <property type="entry name" value="ECF RNA POLYMERASE SIGMA FACTOR SIGM"/>
    <property type="match status" value="1"/>
</dbReference>
<proteinExistence type="inferred from homology"/>
<dbReference type="GO" id="GO:0016987">
    <property type="term" value="F:sigma factor activity"/>
    <property type="evidence" value="ECO:0007669"/>
    <property type="project" value="UniProtKB-KW"/>
</dbReference>
<dbReference type="PANTHER" id="PTHR43133">
    <property type="entry name" value="RNA POLYMERASE ECF-TYPE SIGMA FACTO"/>
    <property type="match status" value="1"/>
</dbReference>
<reference evidence="9" key="1">
    <citation type="submission" date="2020-02" db="EMBL/GenBank/DDBJ databases">
        <authorList>
            <person name="Meier V. D."/>
        </authorList>
    </citation>
    <scope>NUCLEOTIDE SEQUENCE</scope>
    <source>
        <strain evidence="9">AVDCRST_MAG46</strain>
    </source>
</reference>
<dbReference type="InterPro" id="IPR013324">
    <property type="entry name" value="RNA_pol_sigma_r3/r4-like"/>
</dbReference>
<evidence type="ECO:0008006" key="10">
    <source>
        <dbReference type="Google" id="ProtNLM"/>
    </source>
</evidence>
<evidence type="ECO:0000259" key="7">
    <source>
        <dbReference type="Pfam" id="PF04542"/>
    </source>
</evidence>
<feature type="domain" description="RNA polymerase sigma factor 70 region 4 type 2" evidence="8">
    <location>
        <begin position="131"/>
        <end position="183"/>
    </location>
</feature>
<keyword evidence="2" id="KW-0805">Transcription regulation</keyword>
<evidence type="ECO:0000256" key="5">
    <source>
        <dbReference type="ARBA" id="ARBA00023163"/>
    </source>
</evidence>
<dbReference type="SUPFAM" id="SSF88946">
    <property type="entry name" value="Sigma2 domain of RNA polymerase sigma factors"/>
    <property type="match status" value="1"/>
</dbReference>
<gene>
    <name evidence="9" type="ORF">AVDCRST_MAG46-3543</name>
</gene>
<dbReference type="NCBIfam" id="TIGR02937">
    <property type="entry name" value="sigma70-ECF"/>
    <property type="match status" value="1"/>
</dbReference>
<evidence type="ECO:0000259" key="8">
    <source>
        <dbReference type="Pfam" id="PF08281"/>
    </source>
</evidence>
<accession>A0A6J4MMZ5</accession>
<evidence type="ECO:0000256" key="4">
    <source>
        <dbReference type="ARBA" id="ARBA00023125"/>
    </source>
</evidence>
<dbReference type="InterPro" id="IPR013325">
    <property type="entry name" value="RNA_pol_sigma_r2"/>
</dbReference>
<dbReference type="GO" id="GO:0003677">
    <property type="term" value="F:DNA binding"/>
    <property type="evidence" value="ECO:0007669"/>
    <property type="project" value="UniProtKB-KW"/>
</dbReference>
<feature type="region of interest" description="Disordered" evidence="6">
    <location>
        <begin position="1"/>
        <end position="22"/>
    </location>
</feature>
<dbReference type="Gene3D" id="1.10.1740.10">
    <property type="match status" value="1"/>
</dbReference>
<dbReference type="NCBIfam" id="TIGR02983">
    <property type="entry name" value="SigE-fam_strep"/>
    <property type="match status" value="1"/>
</dbReference>
<dbReference type="InterPro" id="IPR036388">
    <property type="entry name" value="WH-like_DNA-bd_sf"/>
</dbReference>
<evidence type="ECO:0000256" key="3">
    <source>
        <dbReference type="ARBA" id="ARBA00023082"/>
    </source>
</evidence>
<evidence type="ECO:0000256" key="1">
    <source>
        <dbReference type="ARBA" id="ARBA00010641"/>
    </source>
</evidence>
<evidence type="ECO:0000256" key="6">
    <source>
        <dbReference type="SAM" id="MobiDB-lite"/>
    </source>
</evidence>
<dbReference type="InterPro" id="IPR039425">
    <property type="entry name" value="RNA_pol_sigma-70-like"/>
</dbReference>
<evidence type="ECO:0000313" key="9">
    <source>
        <dbReference type="EMBL" id="CAA9363885.1"/>
    </source>
</evidence>
<dbReference type="Pfam" id="PF04542">
    <property type="entry name" value="Sigma70_r2"/>
    <property type="match status" value="1"/>
</dbReference>
<dbReference type="GO" id="GO:0006352">
    <property type="term" value="P:DNA-templated transcription initiation"/>
    <property type="evidence" value="ECO:0007669"/>
    <property type="project" value="InterPro"/>
</dbReference>
<keyword evidence="5" id="KW-0804">Transcription</keyword>